<evidence type="ECO:0000256" key="1">
    <source>
        <dbReference type="SAM" id="MobiDB-lite"/>
    </source>
</evidence>
<evidence type="ECO:0000313" key="3">
    <source>
        <dbReference type="Proteomes" id="UP001281761"/>
    </source>
</evidence>
<dbReference type="Proteomes" id="UP001281761">
    <property type="component" value="Unassembled WGS sequence"/>
</dbReference>
<comment type="caution">
    <text evidence="2">The sequence shown here is derived from an EMBL/GenBank/DDBJ whole genome shotgun (WGS) entry which is preliminary data.</text>
</comment>
<protein>
    <submittedName>
        <fullName evidence="2">Uncharacterized protein</fullName>
    </submittedName>
</protein>
<accession>A0ABQ9XVK9</accession>
<evidence type="ECO:0000313" key="2">
    <source>
        <dbReference type="EMBL" id="KAK2955510.1"/>
    </source>
</evidence>
<dbReference type="EMBL" id="JARBJD010000066">
    <property type="protein sequence ID" value="KAK2955510.1"/>
    <property type="molecule type" value="Genomic_DNA"/>
</dbReference>
<keyword evidence="3" id="KW-1185">Reference proteome</keyword>
<reference evidence="2 3" key="1">
    <citation type="journal article" date="2022" name="bioRxiv">
        <title>Genomics of Preaxostyla Flagellates Illuminates Evolutionary Transitions and the Path Towards Mitochondrial Loss.</title>
        <authorList>
            <person name="Novak L.V.F."/>
            <person name="Treitli S.C."/>
            <person name="Pyrih J."/>
            <person name="Halakuc P."/>
            <person name="Pipaliya S.V."/>
            <person name="Vacek V."/>
            <person name="Brzon O."/>
            <person name="Soukal P."/>
            <person name="Eme L."/>
            <person name="Dacks J.B."/>
            <person name="Karnkowska A."/>
            <person name="Elias M."/>
            <person name="Hampl V."/>
        </authorList>
    </citation>
    <scope>NUCLEOTIDE SEQUENCE [LARGE SCALE GENOMIC DNA]</scope>
    <source>
        <strain evidence="2">NAU3</strain>
        <tissue evidence="2">Gut</tissue>
    </source>
</reference>
<organism evidence="2 3">
    <name type="scientific">Blattamonas nauphoetae</name>
    <dbReference type="NCBI Taxonomy" id="2049346"/>
    <lineage>
        <taxon>Eukaryota</taxon>
        <taxon>Metamonada</taxon>
        <taxon>Preaxostyla</taxon>
        <taxon>Oxymonadida</taxon>
        <taxon>Blattamonas</taxon>
    </lineage>
</organism>
<sequence>MKTKQKTGLVAEPHTDGGSKQQQAISRHGSKSTILQSAMFRINANTTLERESLADECEMMRCEVTDQPACVTGLLALEKRMRLMDGELSVDEQRRVKMDIA</sequence>
<name>A0ABQ9XVK9_9EUKA</name>
<proteinExistence type="predicted"/>
<feature type="region of interest" description="Disordered" evidence="1">
    <location>
        <begin position="1"/>
        <end position="30"/>
    </location>
</feature>
<gene>
    <name evidence="2" type="ORF">BLNAU_9557</name>
</gene>
<feature type="compositionally biased region" description="Polar residues" evidence="1">
    <location>
        <begin position="18"/>
        <end position="30"/>
    </location>
</feature>